<proteinExistence type="inferred from homology"/>
<dbReference type="GO" id="GO:0016805">
    <property type="term" value="F:dipeptidase activity"/>
    <property type="evidence" value="ECO:0007669"/>
    <property type="project" value="InterPro"/>
</dbReference>
<evidence type="ECO:0000256" key="3">
    <source>
        <dbReference type="SAM" id="SignalP"/>
    </source>
</evidence>
<reference evidence="5" key="2">
    <citation type="submission" date="2008-08" db="EMBL/GenBank/DDBJ databases">
        <authorList>
            <consortium name="Diatom Consortium"/>
            <person name="Grigoriev I."/>
            <person name="Grimwood J."/>
            <person name="Kuo A."/>
            <person name="Otillar R.P."/>
            <person name="Salamov A."/>
            <person name="Detter J.C."/>
            <person name="Lindquist E."/>
            <person name="Shapiro H."/>
            <person name="Lucas S."/>
            <person name="Glavina del Rio T."/>
            <person name="Pitluck S."/>
            <person name="Rokhsar D."/>
            <person name="Bowler C."/>
        </authorList>
    </citation>
    <scope>GENOME REANNOTATION</scope>
    <source>
        <strain evidence="5">CCAP 1055/1</strain>
    </source>
</reference>
<evidence type="ECO:0000256" key="2">
    <source>
        <dbReference type="SAM" id="MobiDB-lite"/>
    </source>
</evidence>
<name>B7FSH0_PHATC</name>
<dbReference type="GO" id="GO:0006508">
    <property type="term" value="P:proteolysis"/>
    <property type="evidence" value="ECO:0007669"/>
    <property type="project" value="InterPro"/>
</dbReference>
<dbReference type="GO" id="GO:0070004">
    <property type="term" value="F:cysteine-type exopeptidase activity"/>
    <property type="evidence" value="ECO:0007669"/>
    <property type="project" value="InterPro"/>
</dbReference>
<accession>B7FSH0</accession>
<dbReference type="PaxDb" id="2850-Phatr32733"/>
<evidence type="ECO:0008006" key="6">
    <source>
        <dbReference type="Google" id="ProtNLM"/>
    </source>
</evidence>
<dbReference type="AlphaFoldDB" id="B7FSH0"/>
<organism evidence="4 5">
    <name type="scientific">Phaeodactylum tricornutum (strain CCAP 1055/1)</name>
    <dbReference type="NCBI Taxonomy" id="556484"/>
    <lineage>
        <taxon>Eukaryota</taxon>
        <taxon>Sar</taxon>
        <taxon>Stramenopiles</taxon>
        <taxon>Ochrophyta</taxon>
        <taxon>Bacillariophyta</taxon>
        <taxon>Bacillariophyceae</taxon>
        <taxon>Bacillariophycidae</taxon>
        <taxon>Naviculales</taxon>
        <taxon>Phaeodactylaceae</taxon>
        <taxon>Phaeodactylum</taxon>
    </lineage>
</organism>
<dbReference type="InterPro" id="IPR005322">
    <property type="entry name" value="Peptidase_C69"/>
</dbReference>
<dbReference type="GeneID" id="7197556"/>
<feature type="region of interest" description="Disordered" evidence="2">
    <location>
        <begin position="557"/>
        <end position="586"/>
    </location>
</feature>
<dbReference type="InParanoid" id="B7FSH0"/>
<dbReference type="eggNOG" id="ENOG502QR8T">
    <property type="taxonomic scope" value="Eukaryota"/>
</dbReference>
<dbReference type="PANTHER" id="PTHR12994:SF17">
    <property type="entry name" value="LD30995P"/>
    <property type="match status" value="1"/>
</dbReference>
<evidence type="ECO:0000313" key="4">
    <source>
        <dbReference type="EMBL" id="EEC50795.1"/>
    </source>
</evidence>
<keyword evidence="3" id="KW-0732">Signal</keyword>
<dbReference type="HOGENOM" id="CLU_014823_3_1_1"/>
<dbReference type="KEGG" id="pti:PHATRDRAFT_32733"/>
<evidence type="ECO:0000256" key="1">
    <source>
        <dbReference type="ARBA" id="ARBA00005705"/>
    </source>
</evidence>
<feature type="chain" id="PRO_5002855272" description="Dipeptidase" evidence="3">
    <location>
        <begin position="20"/>
        <end position="586"/>
    </location>
</feature>
<protein>
    <recommendedName>
        <fullName evidence="6">Dipeptidase</fullName>
    </recommendedName>
</protein>
<dbReference type="PANTHER" id="PTHR12994">
    <property type="entry name" value="SECERNIN"/>
    <property type="match status" value="1"/>
</dbReference>
<evidence type="ECO:0000313" key="5">
    <source>
        <dbReference type="Proteomes" id="UP000000759"/>
    </source>
</evidence>
<dbReference type="Proteomes" id="UP000000759">
    <property type="component" value="Chromosome 2"/>
</dbReference>
<feature type="signal peptide" evidence="3">
    <location>
        <begin position="1"/>
        <end position="19"/>
    </location>
</feature>
<dbReference type="OMA" id="ANAFIIH"/>
<dbReference type="OrthoDB" id="5175656at2759"/>
<reference evidence="4 5" key="1">
    <citation type="journal article" date="2008" name="Nature">
        <title>The Phaeodactylum genome reveals the evolutionary history of diatom genomes.</title>
        <authorList>
            <person name="Bowler C."/>
            <person name="Allen A.E."/>
            <person name="Badger J.H."/>
            <person name="Grimwood J."/>
            <person name="Jabbari K."/>
            <person name="Kuo A."/>
            <person name="Maheswari U."/>
            <person name="Martens C."/>
            <person name="Maumus F."/>
            <person name="Otillar R.P."/>
            <person name="Rayko E."/>
            <person name="Salamov A."/>
            <person name="Vandepoele K."/>
            <person name="Beszteri B."/>
            <person name="Gruber A."/>
            <person name="Heijde M."/>
            <person name="Katinka M."/>
            <person name="Mock T."/>
            <person name="Valentin K."/>
            <person name="Verret F."/>
            <person name="Berges J.A."/>
            <person name="Brownlee C."/>
            <person name="Cadoret J.P."/>
            <person name="Chiovitti A."/>
            <person name="Choi C.J."/>
            <person name="Coesel S."/>
            <person name="De Martino A."/>
            <person name="Detter J.C."/>
            <person name="Durkin C."/>
            <person name="Falciatore A."/>
            <person name="Fournet J."/>
            <person name="Haruta M."/>
            <person name="Huysman M.J."/>
            <person name="Jenkins B.D."/>
            <person name="Jiroutova K."/>
            <person name="Jorgensen R.E."/>
            <person name="Joubert Y."/>
            <person name="Kaplan A."/>
            <person name="Kroger N."/>
            <person name="Kroth P.G."/>
            <person name="La Roche J."/>
            <person name="Lindquist E."/>
            <person name="Lommer M."/>
            <person name="Martin-Jezequel V."/>
            <person name="Lopez P.J."/>
            <person name="Lucas S."/>
            <person name="Mangogna M."/>
            <person name="McGinnis K."/>
            <person name="Medlin L.K."/>
            <person name="Montsant A."/>
            <person name="Oudot-Le Secq M.P."/>
            <person name="Napoli C."/>
            <person name="Obornik M."/>
            <person name="Parker M.S."/>
            <person name="Petit J.L."/>
            <person name="Porcel B.M."/>
            <person name="Poulsen N."/>
            <person name="Robison M."/>
            <person name="Rychlewski L."/>
            <person name="Rynearson T.A."/>
            <person name="Schmutz J."/>
            <person name="Shapiro H."/>
            <person name="Siaut M."/>
            <person name="Stanley M."/>
            <person name="Sussman M.R."/>
            <person name="Taylor A.R."/>
            <person name="Vardi A."/>
            <person name="von Dassow P."/>
            <person name="Vyverman W."/>
            <person name="Willis A."/>
            <person name="Wyrwicz L.S."/>
            <person name="Rokhsar D.S."/>
            <person name="Weissenbach J."/>
            <person name="Armbrust E.V."/>
            <person name="Green B.R."/>
            <person name="Van de Peer Y."/>
            <person name="Grigoriev I.V."/>
        </authorList>
    </citation>
    <scope>NUCLEOTIDE SEQUENCE [LARGE SCALE GENOMIC DNA]</scope>
    <source>
        <strain evidence="4 5">CCAP 1055/1</strain>
    </source>
</reference>
<dbReference type="EMBL" id="CM000606">
    <property type="protein sequence ID" value="EEC50795.1"/>
    <property type="molecule type" value="Genomic_DNA"/>
</dbReference>
<dbReference type="Pfam" id="PF03577">
    <property type="entry name" value="Peptidase_C69"/>
    <property type="match status" value="1"/>
</dbReference>
<keyword evidence="5" id="KW-1185">Reference proteome</keyword>
<comment type="similarity">
    <text evidence="1">Belongs to the peptidase C69 family. Secernin subfamily.</text>
</comment>
<gene>
    <name evidence="4" type="ORF">PHATRDRAFT_32733</name>
</gene>
<sequence>MASLVLLSLFYSPRLLVEACTDILVTPGASVDGSAIIAYNADSPTLYGVLYHYPPSKNAPGTERHVYDWDSGVYLGKIEEAEETYNVIGNSNEHGLVIGESTFGGVSVLAWNQTGAIIDYGSLIYLTLQRATTARAAIAVMVDLMDTYGYYSGGESFSLMDRSGEVWIMEVIGRGNDFGKKGAVWVAQRIPDGAVAAHANQARITTFPRNDPDNFLFAEDVVEVAIFYGLFSASADPGSFSFSDVYDPITFIEARQGEARVWSIFSAIADKTGEFQRNYLSYALGEETDHRMPLYIIPCEKLSVMDVMHLMTSHYEETPLDSSVDVGSGLFETPYRPRPLVWEFNGTKYHNERSIATAKTGWSFVAQARPWMPPELAAVSWFACDDSSTAPRVPVYGSSKAVSAAYAGQGSQDGVFSPLLTFDLTKAFWVQNMVSNFCYYRYKDVYPMVRRKITSIQREFNEMMVTADERALTLYNEMGPDKAIDFVTLFSVNAGNSLHKEWMEFYGYLFARFRDFYTITAKGDEPVCGCVAQEPGLSESVKKRIVAETGNHYKVLDNGGDHPDVVSGESPRHKRDTSPKYTTMES</sequence>
<dbReference type="RefSeq" id="XP_002177981.1">
    <property type="nucleotide sequence ID" value="XM_002177945.1"/>
</dbReference>